<dbReference type="Proteomes" id="UP000027284">
    <property type="component" value="Unassembled WGS sequence"/>
</dbReference>
<evidence type="ECO:0000256" key="2">
    <source>
        <dbReference type="ARBA" id="ARBA00005689"/>
    </source>
</evidence>
<evidence type="ECO:0000256" key="3">
    <source>
        <dbReference type="ARBA" id="ARBA00012943"/>
    </source>
</evidence>
<comment type="function">
    <text evidence="1">The transhydrogenation between NADH and NADP is coupled to respiration and ATP hydrolysis and functions as a proton pump across the membrane.</text>
</comment>
<evidence type="ECO:0000256" key="1">
    <source>
        <dbReference type="ARBA" id="ARBA00003943"/>
    </source>
</evidence>
<dbReference type="InterPro" id="IPR007886">
    <property type="entry name" value="AlaDH/PNT_N"/>
</dbReference>
<feature type="domain" description="Alanine dehydrogenase/pyridine nucleotide transhydrogenase NAD(H)-binding" evidence="12">
    <location>
        <begin position="146"/>
        <end position="311"/>
    </location>
</feature>
<sequence>MKIGVPREVRPGERRVALVADAVKKLVGAGHEVLVEKGAGAAAGVTDEEYAQAGAKIVAPDQVWAADIVVKVERPTDEEIAKMRQGQVLIAILQHLAHPETAEKLAKQGVTAFAMDWMPRITRAQDMDARSSMSTVQGYKAVLAAADLLPRFMPMLMTAAGTISPAHVLVIGAGVAGLQAIATAKRLGAVVEAFDVRPATKEQVESLGARFIPMDLKLEKAQDEQGYAVAVGDEVLELERQTLAKRLPHSDVVISTALVPGQKPPVLLTTPMVETMRPGSVIVDLAAAFGGNCELTRAGEVVEHKGVKIVGYTDWESRAAVHASQMYSKNVLNYLNFLLKGGQLNLNLEDELVSFPLITHAGEFRARKGGQ</sequence>
<dbReference type="Pfam" id="PF01262">
    <property type="entry name" value="AlaDh_PNT_C"/>
    <property type="match status" value="1"/>
</dbReference>
<comment type="catalytic activity">
    <reaction evidence="8">
        <text>NAD(+) + NADPH + H(+)(in) = NADH + NADP(+) + H(+)(out)</text>
        <dbReference type="Rhea" id="RHEA:47992"/>
        <dbReference type="ChEBI" id="CHEBI:15378"/>
        <dbReference type="ChEBI" id="CHEBI:57540"/>
        <dbReference type="ChEBI" id="CHEBI:57783"/>
        <dbReference type="ChEBI" id="CHEBI:57945"/>
        <dbReference type="ChEBI" id="CHEBI:58349"/>
        <dbReference type="EC" id="7.1.1.1"/>
    </reaction>
</comment>
<keyword evidence="6" id="KW-1278">Translocase</keyword>
<dbReference type="Pfam" id="PF05222">
    <property type="entry name" value="AlaDh_PNT_N"/>
    <property type="match status" value="1"/>
</dbReference>
<reference evidence="14 15" key="1">
    <citation type="submission" date="2014-04" db="EMBL/GenBank/DDBJ databases">
        <title>The Genome Sequence of Thermoanaerobaculum aquaticum MP-01, The First Cultivated Group 23 Acidobacterium.</title>
        <authorList>
            <person name="Stamps B.W."/>
            <person name="Losey N.A."/>
            <person name="Lawson P.A."/>
            <person name="Stevenson B.S."/>
        </authorList>
    </citation>
    <scope>NUCLEOTIDE SEQUENCE [LARGE SCALE GENOMIC DNA]</scope>
    <source>
        <strain evidence="14 15">MP-01</strain>
    </source>
</reference>
<dbReference type="AlphaFoldDB" id="A0A062XNA4"/>
<keyword evidence="15" id="KW-1185">Reference proteome</keyword>
<dbReference type="OrthoDB" id="9804592at2"/>
<keyword evidence="5" id="KW-0521">NADP</keyword>
<evidence type="ECO:0000313" key="14">
    <source>
        <dbReference type="EMBL" id="KDA54042.1"/>
    </source>
</evidence>
<dbReference type="FunFam" id="3.40.50.720:FF:000188">
    <property type="entry name" value="NAD(P) transhydrogenase alpha subunit 1"/>
    <property type="match status" value="1"/>
</dbReference>
<evidence type="ECO:0000256" key="10">
    <source>
        <dbReference type="ARBA" id="ARBA00076996"/>
    </source>
</evidence>
<keyword evidence="4" id="KW-0547">Nucleotide-binding</keyword>
<evidence type="ECO:0000256" key="6">
    <source>
        <dbReference type="ARBA" id="ARBA00022967"/>
    </source>
</evidence>
<dbReference type="PANTHER" id="PTHR10160:SF19">
    <property type="entry name" value="PROTON-TRANSLOCATING NAD(P)(+) TRANSHYDROGENASE"/>
    <property type="match status" value="1"/>
</dbReference>
<evidence type="ECO:0000313" key="15">
    <source>
        <dbReference type="Proteomes" id="UP000027284"/>
    </source>
</evidence>
<dbReference type="GO" id="GO:0016491">
    <property type="term" value="F:oxidoreductase activity"/>
    <property type="evidence" value="ECO:0007669"/>
    <property type="project" value="InterPro"/>
</dbReference>
<dbReference type="STRING" id="1312852.EG19_01315"/>
<accession>A0A062XNA4</accession>
<keyword evidence="7" id="KW-0520">NAD</keyword>
<dbReference type="EC" id="7.1.1.1" evidence="3"/>
<dbReference type="SMART" id="SM01002">
    <property type="entry name" value="AlaDh_PNT_C"/>
    <property type="match status" value="1"/>
</dbReference>
<dbReference type="CDD" id="cd05304">
    <property type="entry name" value="Rubrum_tdh"/>
    <property type="match status" value="1"/>
</dbReference>
<dbReference type="Gene3D" id="3.40.50.720">
    <property type="entry name" value="NAD(P)-binding Rossmann-like Domain"/>
    <property type="match status" value="2"/>
</dbReference>
<gene>
    <name evidence="14" type="ORF">EG19_01315</name>
</gene>
<feature type="domain" description="Alanine dehydrogenase/pyridine nucleotide transhydrogenase N-terminal" evidence="13">
    <location>
        <begin position="4"/>
        <end position="137"/>
    </location>
</feature>
<dbReference type="GO" id="GO:0006740">
    <property type="term" value="P:NADPH regeneration"/>
    <property type="evidence" value="ECO:0007669"/>
    <property type="project" value="TreeGrafter"/>
</dbReference>
<dbReference type="GO" id="GO:0050661">
    <property type="term" value="F:NADP binding"/>
    <property type="evidence" value="ECO:0007669"/>
    <property type="project" value="TreeGrafter"/>
</dbReference>
<evidence type="ECO:0000259" key="12">
    <source>
        <dbReference type="SMART" id="SM01002"/>
    </source>
</evidence>
<dbReference type="PROSITE" id="PS00837">
    <property type="entry name" value="ALADH_PNT_2"/>
    <property type="match status" value="1"/>
</dbReference>
<evidence type="ECO:0000256" key="11">
    <source>
        <dbReference type="ARBA" id="ARBA00084087"/>
    </source>
</evidence>
<dbReference type="InterPro" id="IPR007698">
    <property type="entry name" value="AlaDH/PNT_NAD(H)-bd"/>
</dbReference>
<name>A0A062XNA4_9BACT</name>
<dbReference type="EMBL" id="JMFG01000013">
    <property type="protein sequence ID" value="KDA54042.1"/>
    <property type="molecule type" value="Genomic_DNA"/>
</dbReference>
<proteinExistence type="inferred from homology"/>
<evidence type="ECO:0000256" key="8">
    <source>
        <dbReference type="ARBA" id="ARBA00048202"/>
    </source>
</evidence>
<evidence type="ECO:0000259" key="13">
    <source>
        <dbReference type="SMART" id="SM01003"/>
    </source>
</evidence>
<evidence type="ECO:0000256" key="9">
    <source>
        <dbReference type="ARBA" id="ARBA00071353"/>
    </source>
</evidence>
<protein>
    <recommendedName>
        <fullName evidence="9">NAD(P) transhydrogenase subunit alpha part 1</fullName>
        <ecNumber evidence="3">7.1.1.1</ecNumber>
    </recommendedName>
    <alternativeName>
        <fullName evidence="11">Nicotinamide nucleotide transhydrogenase subunit alpha 1</fullName>
    </alternativeName>
    <alternativeName>
        <fullName evidence="10">Pyridine nucleotide transhydrogenase subunit alpha 1</fullName>
    </alternativeName>
</protein>
<dbReference type="InterPro" id="IPR008143">
    <property type="entry name" value="Ala_DH/PNT_CS2"/>
</dbReference>
<dbReference type="GO" id="GO:0008750">
    <property type="term" value="F:proton-translocating NAD(P)+ transhydrogenase activity"/>
    <property type="evidence" value="ECO:0007669"/>
    <property type="project" value="UniProtKB-EC"/>
</dbReference>
<dbReference type="RefSeq" id="WP_038048399.1">
    <property type="nucleotide sequence ID" value="NZ_JMFG01000013.1"/>
</dbReference>
<comment type="caution">
    <text evidence="14">The sequence shown here is derived from an EMBL/GenBank/DDBJ whole genome shotgun (WGS) entry which is preliminary data.</text>
</comment>
<dbReference type="InterPro" id="IPR036291">
    <property type="entry name" value="NAD(P)-bd_dom_sf"/>
</dbReference>
<evidence type="ECO:0000256" key="5">
    <source>
        <dbReference type="ARBA" id="ARBA00022857"/>
    </source>
</evidence>
<dbReference type="SUPFAM" id="SSF51735">
    <property type="entry name" value="NAD(P)-binding Rossmann-fold domains"/>
    <property type="match status" value="1"/>
</dbReference>
<evidence type="ECO:0000256" key="4">
    <source>
        <dbReference type="ARBA" id="ARBA00022741"/>
    </source>
</evidence>
<comment type="similarity">
    <text evidence="2">Belongs to the AlaDH/PNT family.</text>
</comment>
<dbReference type="GO" id="GO:0005886">
    <property type="term" value="C:plasma membrane"/>
    <property type="evidence" value="ECO:0007669"/>
    <property type="project" value="TreeGrafter"/>
</dbReference>
<dbReference type="SMART" id="SM01003">
    <property type="entry name" value="AlaDh_PNT_N"/>
    <property type="match status" value="1"/>
</dbReference>
<dbReference type="PANTHER" id="PTHR10160">
    <property type="entry name" value="NAD(P) TRANSHYDROGENASE"/>
    <property type="match status" value="1"/>
</dbReference>
<evidence type="ECO:0000256" key="7">
    <source>
        <dbReference type="ARBA" id="ARBA00023027"/>
    </source>
</evidence>
<dbReference type="NCBIfam" id="NF006942">
    <property type="entry name" value="PRK09424.1"/>
    <property type="match status" value="1"/>
</dbReference>
<dbReference type="SUPFAM" id="SSF52283">
    <property type="entry name" value="Formate/glycerate dehydrogenase catalytic domain-like"/>
    <property type="match status" value="1"/>
</dbReference>
<organism evidence="14 15">
    <name type="scientific">Thermoanaerobaculum aquaticum</name>
    <dbReference type="NCBI Taxonomy" id="1312852"/>
    <lineage>
        <taxon>Bacteria</taxon>
        <taxon>Pseudomonadati</taxon>
        <taxon>Acidobacteriota</taxon>
        <taxon>Thermoanaerobaculia</taxon>
        <taxon>Thermoanaerobaculales</taxon>
        <taxon>Thermoanaerobaculaceae</taxon>
        <taxon>Thermoanaerobaculum</taxon>
    </lineage>
</organism>